<feature type="region of interest" description="Binds crRNA" evidence="2">
    <location>
        <begin position="707"/>
        <end position="710"/>
    </location>
</feature>
<reference evidence="12 13" key="1">
    <citation type="journal article" date="2019" name="Proc. Natl. Acad. Sci. U.S.A.">
        <title>Structural insight into multistage inhibition of CRISPR-Cas12a by AcrVA4.</title>
        <authorList>
            <person name="Peng R."/>
            <person name="Li Z."/>
            <person name="Xu Y."/>
            <person name="He S."/>
            <person name="Peng Q."/>
            <person name="Wu L.A."/>
            <person name="Wu Y."/>
            <person name="Qi J."/>
            <person name="Wang P."/>
            <person name="Shi Y."/>
            <person name="Gao G.F."/>
        </authorList>
    </citation>
    <scope>STRUCTURE BY ELECTRON MICROSCOPY (3.25 ANGSTROMS) IN COMPLEX WITH MG(2+)</scope>
</reference>
<feature type="binding site" evidence="12">
    <location>
        <position position="716"/>
    </location>
    <ligand>
        <name>Mg(2+)</name>
        <dbReference type="ChEBI" id="CHEBI:18420"/>
    </ligand>
</feature>
<protein>
    <submittedName>
        <fullName evidence="10 11">LbCas12a</fullName>
    </submittedName>
</protein>
<feature type="active site" description="For DNase activity of RuvC domain" evidence="1">
    <location>
        <position position="832"/>
    </location>
</feature>
<dbReference type="PDB" id="6KLB">
    <property type="method" value="EM"/>
    <property type="resolution" value="4.10 A"/>
    <property type="chains" value="A/D=1-1228"/>
</dbReference>
<feature type="domain" description="Cas12a REC2" evidence="8">
    <location>
        <begin position="296"/>
        <end position="512"/>
    </location>
</feature>
<feature type="region of interest" description="Binds DNA in crRNA-target DNA heteroduplex" evidence="2">
    <location>
        <begin position="256"/>
        <end position="260"/>
    </location>
</feature>
<feature type="site" description="Binds Target strand DNA" evidence="3">
    <location>
        <position position="601"/>
    </location>
</feature>
<feature type="domain" description="Cas12a REC1" evidence="5">
    <location>
        <begin position="49"/>
        <end position="280"/>
    </location>
</feature>
<keyword evidence="12 13" id="KW-0002">3D-structure</keyword>
<evidence type="ECO:0000256" key="1">
    <source>
        <dbReference type="PIRSR" id="PIRSR627620-1"/>
    </source>
</evidence>
<feature type="active site" description="For pre-crRNA processing" evidence="1">
    <location>
        <position position="785"/>
    </location>
</feature>
<dbReference type="Pfam" id="PF18510">
    <property type="entry name" value="NUC"/>
    <property type="match status" value="1"/>
</dbReference>
<feature type="region of interest" description="Binds crRNA alone and in crRNA-target DNA heteroduplex" evidence="2">
    <location>
        <begin position="154"/>
        <end position="158"/>
    </location>
</feature>
<dbReference type="EMDB" id="EMD-62607"/>
<name>A0A5S8WF58_9FIRM</name>
<feature type="site" description="Binds crRNA" evidence="3">
    <location>
        <position position="747"/>
    </location>
</feature>
<dbReference type="EMDB" id="EMD-0705"/>
<organism evidence="10">
    <name type="scientific">Lachnospiraceae bacterium</name>
    <dbReference type="NCBI Taxonomy" id="1898203"/>
    <lineage>
        <taxon>Bacteria</taxon>
        <taxon>Bacillati</taxon>
        <taxon>Bacillota</taxon>
        <taxon>Clostridia</taxon>
        <taxon>Lachnospirales</taxon>
        <taxon>Lachnospiraceae</taxon>
    </lineage>
</organism>
<dbReference type="PDB" id="6KL9">
    <property type="method" value="EM"/>
    <property type="resolution" value="3.25 A"/>
    <property type="chains" value="A=1-1228"/>
</dbReference>
<proteinExistence type="evidence at protein level"/>
<feature type="domain" description="Cas12a nuclease" evidence="6">
    <location>
        <begin position="1004"/>
        <end position="1166"/>
    </location>
</feature>
<dbReference type="InterPro" id="IPR040852">
    <property type="entry name" value="RuvC_1"/>
</dbReference>
<feature type="site" description="Binds PAM" evidence="3">
    <location>
        <position position="595"/>
    </location>
</feature>
<dbReference type="InterPro" id="IPR053993">
    <property type="entry name" value="Cas12a_PI"/>
</dbReference>
<feature type="active site" description="For pre-crRNA processing" evidence="1">
    <location>
        <position position="759"/>
    </location>
</feature>
<dbReference type="InterPro" id="IPR040882">
    <property type="entry name" value="Cas12a_NUC"/>
</dbReference>
<evidence type="ECO:0000313" key="10">
    <source>
        <dbReference type="PDB" id="6KL9"/>
    </source>
</evidence>
<feature type="region of interest" description="Binds crRNA alone and in crRNA-target DNA heteroduplex" evidence="2">
    <location>
        <begin position="47"/>
        <end position="51"/>
    </location>
</feature>
<feature type="site" description="Binds DNA in crRNA-target DNA heteroduplex" evidence="3">
    <location>
        <position position="514"/>
    </location>
</feature>
<keyword evidence="12 13" id="KW-0479">Metal-binding</keyword>
<feature type="site" description="Binds Target strand DNA" evidence="3">
    <location>
        <position position="591"/>
    </location>
</feature>
<evidence type="ECO:0000256" key="4">
    <source>
        <dbReference type="SAM" id="Coils"/>
    </source>
</evidence>
<dbReference type="InterPro" id="IPR040787">
    <property type="entry name" value="Cas12a_REC1"/>
</dbReference>
<evidence type="ECO:0000259" key="8">
    <source>
        <dbReference type="Pfam" id="PF21918"/>
    </source>
</evidence>
<feature type="active site" description="For pre-crRNA processing" evidence="1">
    <location>
        <position position="768"/>
    </location>
</feature>
<dbReference type="Pfam" id="PF18516">
    <property type="entry name" value="RuvC_1"/>
    <property type="match status" value="1"/>
</dbReference>
<feature type="region of interest" description="Binds crRNA" evidence="2">
    <location>
        <begin position="719"/>
        <end position="720"/>
    </location>
</feature>
<dbReference type="SMR" id="A0A5S8WF58"/>
<dbReference type="AlphaFoldDB" id="A0A5S8WF58"/>
<evidence type="ECO:0007829" key="13">
    <source>
        <dbReference type="PDB" id="6KLB"/>
    </source>
</evidence>
<feature type="site" description="Binds DNA in crRNA-target DNA heteroduplex" evidence="3">
    <location>
        <position position="286"/>
    </location>
</feature>
<dbReference type="Pfam" id="PF22222">
    <property type="entry name" value="Cpf1_PI-like"/>
    <property type="match status" value="1"/>
</dbReference>
<evidence type="ECO:0000256" key="2">
    <source>
        <dbReference type="PIRSR" id="PIRSR627620-2"/>
    </source>
</evidence>
<feature type="region of interest" description="Binds crRNA in crRNA-target DNA heteroduplex" evidence="2">
    <location>
        <begin position="278"/>
        <end position="281"/>
    </location>
</feature>
<feature type="region of interest" description="Binds crRNA" evidence="2">
    <location>
        <begin position="781"/>
        <end position="789"/>
    </location>
</feature>
<dbReference type="EMDB" id="EMD-62606"/>
<feature type="site" description="Binds DNA in crRNA-target DNA heteroduplex" evidence="3">
    <location>
        <position position="272"/>
    </location>
</feature>
<feature type="domain" description="Cas12a RuvC nuclease" evidence="7">
    <location>
        <begin position="810"/>
        <end position="1225"/>
    </location>
</feature>
<evidence type="ECO:0000256" key="3">
    <source>
        <dbReference type="PIRSR" id="PIRSR627620-3"/>
    </source>
</evidence>
<accession>A0A5S8WF58</accession>
<evidence type="ECO:0000313" key="11">
    <source>
        <dbReference type="PDB" id="6KLB"/>
    </source>
</evidence>
<dbReference type="InterPro" id="IPR027620">
    <property type="entry name" value="Cas12a"/>
</dbReference>
<evidence type="ECO:0000259" key="5">
    <source>
        <dbReference type="Pfam" id="PF18501"/>
    </source>
</evidence>
<feature type="site" description="Binds DNA protospacer adjacent motif (PAM)" evidence="3">
    <location>
        <position position="538"/>
    </location>
</feature>
<dbReference type="EMDB" id="EMD-0704"/>
<feature type="region of interest" description="Binds crRNA" evidence="2">
    <location>
        <begin position="516"/>
        <end position="520"/>
    </location>
</feature>
<feature type="active site" description="For DNase activity of RuvC domain" evidence="1">
    <location>
        <position position="1180"/>
    </location>
</feature>
<dbReference type="Pfam" id="PF18501">
    <property type="entry name" value="REC1"/>
    <property type="match status" value="1"/>
</dbReference>
<feature type="domain" description="Cas12a PI" evidence="9">
    <location>
        <begin position="587"/>
        <end position="678"/>
    </location>
</feature>
<feature type="active site" description="For DNase activity of RuvC domain" evidence="1">
    <location>
        <position position="925"/>
    </location>
</feature>
<evidence type="ECO:0000259" key="9">
    <source>
        <dbReference type="Pfam" id="PF22222"/>
    </source>
</evidence>
<keyword evidence="4" id="KW-0175">Coiled coil</keyword>
<dbReference type="InterPro" id="IPR054116">
    <property type="entry name" value="Cas12a_REC2"/>
</dbReference>
<feature type="site" description="Binds crRNA alone and in crRNA-target DNA heteroduplex" evidence="3">
    <location>
        <position position="16"/>
    </location>
</feature>
<dbReference type="NCBIfam" id="TIGR04330">
    <property type="entry name" value="cas_Cpf1"/>
    <property type="match status" value="1"/>
</dbReference>
<evidence type="ECO:0007829" key="12">
    <source>
        <dbReference type="PDB" id="6KL9"/>
    </source>
</evidence>
<feature type="coiled-coil region" evidence="4">
    <location>
        <begin position="77"/>
        <end position="107"/>
    </location>
</feature>
<dbReference type="Pfam" id="PF21918">
    <property type="entry name" value="cas_Cpf1_2nd"/>
    <property type="match status" value="1"/>
</dbReference>
<feature type="site" description="Binds Target strand DNA; via amide nitrogen" evidence="3">
    <location>
        <position position="740"/>
    </location>
</feature>
<evidence type="ECO:0000259" key="7">
    <source>
        <dbReference type="Pfam" id="PF18516"/>
    </source>
</evidence>
<evidence type="ECO:0000259" key="6">
    <source>
        <dbReference type="Pfam" id="PF18510"/>
    </source>
</evidence>
<sequence>MSKLEKFTNCYSLSKTLRFKAIPVGKTQENIDNKRLLVEDEKRAEDYKGVKKLLDRYYLSFINDVLHSIKLKNLNNYISLFRKKTRTEKENKELENLEINLRKEIAKAFKGNEGYKSLFKKDIIETILPEFLDDKDEIALVNSFNGFTTAFTGFFDNRENMFSEEAKSTSIAFRCINENLTRYISNMDIFEKVDAIFDKHEVQEIKEKILNSDYDVEDFFEGEFFNFVLTQEGIDVYNAIIGGFVTESGEKIKGLNEYINLYNQKTKQKLPKFKPLYKQVLSDRESLSFYGEGYTSDEEVLEVFRNTLNKNSEIFSSIKKLEKLFKNFDEYSSAGIFVKNGPAISTISKDIFGEWNVIRDKWNAEYDDIHLKKKAVVTEKYEDDRRKSFKKIGSFSLEQLQEYADADLSVVEKLKEIIIQKVDEIYKVYGSSEKLFDADFVLEKSLKKNDAVVAIMKDLLDSVKSFENYIKAFFGEGKETNRDESFYGDFVLAYDILLKVDHIYDAIRNYVTQKPYSKDKFKLYFQNPQFMGGWDKDKETDYRATILRYGSKYYLAIMDKKYAKCLQKIDKDDVNGNYEKINYKLLPGPNKMLPKVFFSKKWMAYYNPSEDIQKIYKNGTFKKGDMFNLNDCHKLIDFFKDSISRYPKWSNAYDFNFSETEKYKDIAGFYREVEEQGYKVSFESASKKEVDKLVEEGKLYMFQIYNKDFSDKSHGTPNLHTMYFKLLFDENNHGQIRLSGGAELFMRRASLKKEELVVHPANSPIANKNPDNPKKTTTLSYDVYKDKRFSEDQYELHIPIAINKCPKNIFKINTEVRVLLKHDDNPYVIGIDRGERNLLYIVVVDGKGNIVEQYSLNEIINNFNGIRIKTDYHSLLDKKEKERFEARQNWTSIENIKELKAGYISQVVHKICELVEKYDAVIALEDLNSGFKNSRVKVEKQVYQKFEKMLIDKLNYMVDKKSNPCATGGALKGYQITNKFESFKSMSTQNGFIFYIPAWLTSKIDPSTGFVNLLKTKYTSIADSKKFISSFDRIMYVPEEDLFEFALDYKNFSRTDADYIKKWKLYSYGNRIRIFRNPKKNNVFDWEEVCLTSAYKELFNKYGINYQQGDIRALLCEQSDKAFYSSFMALMSLMLQMRNSITGRTDVDFLISPVKNSDGIFYDSRNYEAQENAILPKNADANGAYNIARKVLWAIGQFKKAEDEKLDKVKIAISNKEWLEYAQTSVKH</sequence>